<feature type="compositionally biased region" description="Basic and acidic residues" evidence="1">
    <location>
        <begin position="89"/>
        <end position="105"/>
    </location>
</feature>
<organism evidence="2">
    <name type="scientific">uncultured marine virus</name>
    <dbReference type="NCBI Taxonomy" id="186617"/>
    <lineage>
        <taxon>Viruses</taxon>
        <taxon>environmental samples</taxon>
    </lineage>
</organism>
<reference evidence="2" key="1">
    <citation type="journal article" date="2015" name="Front. Microbiol.">
        <title>Combining genomic sequencing methods to explore viral diversity and reveal potential virus-host interactions.</title>
        <authorList>
            <person name="Chow C.E."/>
            <person name="Winget D.M."/>
            <person name="White R.A.III."/>
            <person name="Hallam S.J."/>
            <person name="Suttle C.A."/>
        </authorList>
    </citation>
    <scope>NUCLEOTIDE SEQUENCE</scope>
    <source>
        <strain evidence="2">Anoxic3_1</strain>
    </source>
</reference>
<evidence type="ECO:0000256" key="1">
    <source>
        <dbReference type="SAM" id="MobiDB-lite"/>
    </source>
</evidence>
<protein>
    <submittedName>
        <fullName evidence="2">Uncharacterized protein</fullName>
    </submittedName>
</protein>
<sequence>MAMQDAEGVAGTHRLRGPRLSAGSQHRSQVPMQAEGVAAGHADGCAQLWRSPRSADWLLEQHSINPCHAGNGGRAGWLLGGNPLQPEMPARKHPDTRGQEPEGDGRALGSYRHPFDHVGACC</sequence>
<proteinExistence type="predicted"/>
<feature type="region of interest" description="Disordered" evidence="1">
    <location>
        <begin position="1"/>
        <end position="38"/>
    </location>
</feature>
<dbReference type="EMBL" id="KR029577">
    <property type="protein sequence ID" value="AKH45803.1"/>
    <property type="molecule type" value="Genomic_DNA"/>
</dbReference>
<name>A0A0F7L2P3_9VIRU</name>
<feature type="compositionally biased region" description="Gly residues" evidence="1">
    <location>
        <begin position="70"/>
        <end position="79"/>
    </location>
</feature>
<reference evidence="2" key="2">
    <citation type="submission" date="2015-03" db="EMBL/GenBank/DDBJ databases">
        <authorList>
            <person name="Chow C.-E.T."/>
            <person name="Winget D.M."/>
            <person name="White R.A.III."/>
            <person name="Hallam S.J."/>
            <person name="Suttle C.A."/>
        </authorList>
    </citation>
    <scope>NUCLEOTIDE SEQUENCE</scope>
    <source>
        <strain evidence="2">Anoxic3_1</strain>
    </source>
</reference>
<evidence type="ECO:0000313" key="2">
    <source>
        <dbReference type="EMBL" id="AKH45803.1"/>
    </source>
</evidence>
<feature type="compositionally biased region" description="Polar residues" evidence="1">
    <location>
        <begin position="22"/>
        <end position="31"/>
    </location>
</feature>
<accession>A0A0F7L2P3</accession>
<feature type="region of interest" description="Disordered" evidence="1">
    <location>
        <begin position="70"/>
        <end position="113"/>
    </location>
</feature>